<feature type="region of interest" description="Disordered" evidence="9">
    <location>
        <begin position="1496"/>
        <end position="1546"/>
    </location>
</feature>
<feature type="region of interest" description="Disordered" evidence="9">
    <location>
        <begin position="899"/>
        <end position="925"/>
    </location>
</feature>
<comment type="caution">
    <text evidence="13">The sequence shown here is derived from an EMBL/GenBank/DDBJ whole genome shotgun (WGS) entry which is preliminary data.</text>
</comment>
<feature type="region of interest" description="Disordered" evidence="9">
    <location>
        <begin position="401"/>
        <end position="447"/>
    </location>
</feature>
<name>A0A835SIC2_CHLIN</name>
<feature type="transmembrane region" description="Helical" evidence="10">
    <location>
        <begin position="1460"/>
        <end position="1485"/>
    </location>
</feature>
<evidence type="ECO:0000256" key="7">
    <source>
        <dbReference type="ARBA" id="ARBA00023049"/>
    </source>
</evidence>
<dbReference type="Pfam" id="PF00530">
    <property type="entry name" value="SRCR"/>
    <property type="match status" value="1"/>
</dbReference>
<dbReference type="GO" id="GO:0008237">
    <property type="term" value="F:metallopeptidase activity"/>
    <property type="evidence" value="ECO:0007669"/>
    <property type="project" value="UniProtKB-KW"/>
</dbReference>
<feature type="compositionally biased region" description="Low complexity" evidence="9">
    <location>
        <begin position="69"/>
        <end position="92"/>
    </location>
</feature>
<feature type="compositionally biased region" description="Low complexity" evidence="9">
    <location>
        <begin position="1515"/>
        <end position="1529"/>
    </location>
</feature>
<keyword evidence="7" id="KW-0482">Metalloprotease</keyword>
<dbReference type="EMBL" id="JAEHOC010000055">
    <property type="protein sequence ID" value="KAG2425462.1"/>
    <property type="molecule type" value="Genomic_DNA"/>
</dbReference>
<dbReference type="GO" id="GO:0016020">
    <property type="term" value="C:membrane"/>
    <property type="evidence" value="ECO:0007669"/>
    <property type="project" value="InterPro"/>
</dbReference>
<dbReference type="InterPro" id="IPR008754">
    <property type="entry name" value="Peptidase_M43"/>
</dbReference>
<feature type="compositionally biased region" description="Low complexity" evidence="9">
    <location>
        <begin position="1658"/>
        <end position="1673"/>
    </location>
</feature>
<feature type="chain" id="PRO_5032615393" description="SRCR domain-containing protein" evidence="11">
    <location>
        <begin position="28"/>
        <end position="1769"/>
    </location>
</feature>
<dbReference type="InterPro" id="IPR001190">
    <property type="entry name" value="SRCR"/>
</dbReference>
<evidence type="ECO:0000256" key="2">
    <source>
        <dbReference type="ARBA" id="ARBA00022670"/>
    </source>
</evidence>
<dbReference type="InterPro" id="IPR024079">
    <property type="entry name" value="MetalloPept_cat_dom_sf"/>
</dbReference>
<dbReference type="PANTHER" id="PTHR47466:SF1">
    <property type="entry name" value="METALLOPROTEASE MEP1 (AFU_ORTHOLOGUE AFUA_1G07730)-RELATED"/>
    <property type="match status" value="1"/>
</dbReference>
<dbReference type="GO" id="GO:0006508">
    <property type="term" value="P:proteolysis"/>
    <property type="evidence" value="ECO:0007669"/>
    <property type="project" value="UniProtKB-KW"/>
</dbReference>
<keyword evidence="10" id="KW-0812">Transmembrane</keyword>
<feature type="region of interest" description="Disordered" evidence="9">
    <location>
        <begin position="1577"/>
        <end position="1742"/>
    </location>
</feature>
<feature type="compositionally biased region" description="Pro residues" evidence="9">
    <location>
        <begin position="900"/>
        <end position="922"/>
    </location>
</feature>
<protein>
    <recommendedName>
        <fullName evidence="12">SRCR domain-containing protein</fullName>
    </recommendedName>
</protein>
<feature type="compositionally biased region" description="Low complexity" evidence="9">
    <location>
        <begin position="42"/>
        <end position="55"/>
    </location>
</feature>
<feature type="compositionally biased region" description="Low complexity" evidence="9">
    <location>
        <begin position="372"/>
        <end position="382"/>
    </location>
</feature>
<dbReference type="GO" id="GO:0046872">
    <property type="term" value="F:metal ion binding"/>
    <property type="evidence" value="ECO:0007669"/>
    <property type="project" value="UniProtKB-KW"/>
</dbReference>
<keyword evidence="2" id="KW-0645">Protease</keyword>
<evidence type="ECO:0000256" key="10">
    <source>
        <dbReference type="SAM" id="Phobius"/>
    </source>
</evidence>
<dbReference type="SUPFAM" id="SSF56487">
    <property type="entry name" value="SRCR-like"/>
    <property type="match status" value="1"/>
</dbReference>
<feature type="compositionally biased region" description="Low complexity" evidence="9">
    <location>
        <begin position="409"/>
        <end position="425"/>
    </location>
</feature>
<keyword evidence="10" id="KW-1133">Transmembrane helix</keyword>
<dbReference type="PANTHER" id="PTHR47466">
    <property type="match status" value="1"/>
</dbReference>
<feature type="compositionally biased region" description="Low complexity" evidence="9">
    <location>
        <begin position="348"/>
        <end position="363"/>
    </location>
</feature>
<evidence type="ECO:0000256" key="5">
    <source>
        <dbReference type="ARBA" id="ARBA00022801"/>
    </source>
</evidence>
<feature type="compositionally biased region" description="Pro residues" evidence="9">
    <location>
        <begin position="1006"/>
        <end position="1031"/>
    </location>
</feature>
<keyword evidence="8" id="KW-1015">Disulfide bond</keyword>
<feature type="domain" description="SRCR" evidence="12">
    <location>
        <begin position="1153"/>
        <end position="1273"/>
    </location>
</feature>
<evidence type="ECO:0000256" key="6">
    <source>
        <dbReference type="ARBA" id="ARBA00022833"/>
    </source>
</evidence>
<dbReference type="Pfam" id="PF05572">
    <property type="entry name" value="Peptidase_M43"/>
    <property type="match status" value="1"/>
</dbReference>
<evidence type="ECO:0000313" key="14">
    <source>
        <dbReference type="Proteomes" id="UP000650467"/>
    </source>
</evidence>
<keyword evidence="14" id="KW-1185">Reference proteome</keyword>
<dbReference type="Proteomes" id="UP000650467">
    <property type="component" value="Unassembled WGS sequence"/>
</dbReference>
<keyword evidence="3" id="KW-0479">Metal-binding</keyword>
<evidence type="ECO:0000313" key="13">
    <source>
        <dbReference type="EMBL" id="KAG2425462.1"/>
    </source>
</evidence>
<dbReference type="SMART" id="SM00202">
    <property type="entry name" value="SR"/>
    <property type="match status" value="1"/>
</dbReference>
<gene>
    <name evidence="13" type="ORF">HXX76_013672</name>
</gene>
<evidence type="ECO:0000259" key="12">
    <source>
        <dbReference type="PROSITE" id="PS50287"/>
    </source>
</evidence>
<evidence type="ECO:0000256" key="8">
    <source>
        <dbReference type="ARBA" id="ARBA00023157"/>
    </source>
</evidence>
<dbReference type="Gene3D" id="3.40.390.10">
    <property type="entry name" value="Collagenase (Catalytic Domain)"/>
    <property type="match status" value="1"/>
</dbReference>
<evidence type="ECO:0000256" key="1">
    <source>
        <dbReference type="ARBA" id="ARBA00008721"/>
    </source>
</evidence>
<dbReference type="PROSITE" id="PS50287">
    <property type="entry name" value="SRCR_2"/>
    <property type="match status" value="1"/>
</dbReference>
<feature type="region of interest" description="Disordered" evidence="9">
    <location>
        <begin position="41"/>
        <end position="92"/>
    </location>
</feature>
<proteinExistence type="inferred from homology"/>
<dbReference type="InterPro" id="IPR036772">
    <property type="entry name" value="SRCR-like_dom_sf"/>
</dbReference>
<comment type="similarity">
    <text evidence="1">Belongs to the peptidase M43B family.</text>
</comment>
<evidence type="ECO:0000256" key="4">
    <source>
        <dbReference type="ARBA" id="ARBA00022729"/>
    </source>
</evidence>
<keyword evidence="5" id="KW-0378">Hydrolase</keyword>
<feature type="compositionally biased region" description="Low complexity" evidence="9">
    <location>
        <begin position="1589"/>
        <end position="1600"/>
    </location>
</feature>
<keyword evidence="6" id="KW-0862">Zinc</keyword>
<sequence length="1769" mass="177797">MCRRQSRALCALLVGILFGISSLAAHASVFNAFNDDEEDVTAPSLAGEALAGSSPSPSPGAGPGAQRTSSSKDSSPSSSSSPSSASSSPGPASLPAGVRPFMALKGRPEQAGAREAQVLYKQGSAAAATAYLLFAAAEPLAQAPGASPALLPLLTPVLLRTYVTQPERCSSDTARRLYELAAQLYGTSTLQACHYALYQALRSVFAWVRDNTPLALVQLPGQPDARVALPDPDLVSDLELLLAVAGALADPESQLGSGSEVGDWIQGSCGLDLESAAGLVPRMVAVLRDLAADAPMLSQLAAELHESHWAVESSPGPLAAAAAAAGEGGEGQLGSGRASSARQPQVRGVGSSQEGQQQQQQQQTEEEDAAAAEDAQVEAGATEEVRARRRVALEAYRRWARGSGGAGAGTRRLTRQQLQQQLLQQEEAVGTSGAANDDASGSTTGDAAAEDGVVGAATARSAAAADAVALRQRRLAALPSTFFYGQTPSGFSISAPSAMPSVTYPLVFHVLLYTDTDGVSVGPLKYGQSRAFVDRLVKVANYMAKPTNVQFFVKEVRADPSAFPYLRQPSRAAWLSCPLGGDSGGACLRNATWLNSVVADWPRSINVFVASDSTAGAGVPLGYAWVPASDLLPDQGHVFMTWDGVSADGSNQLAMYNDGSNTLLHELFHHLGLHHTFNTANSNGNSCNDDDYVIDTPATFGSASSSSFYGTATAYCMSVFWGVYGGDWDATYSRWSSTLGVPEADMNAWADSCPSRAGYDELGNYMTYNTPVCFAALGHLTLGQAQRAHLITAELNPTLYRWGQYYASIASPPPPAASPPPEAYTNICKATRNNCACKSNWTMGTTAYSFCDRIGANNSLSCEVAAPASCADCAGVAGPCILVCTGTARQCRKSLAPGFAAPPPPPPRPPSPPPRPPPPPPRTVTDACKKSAAGCDCRSTWIYNNNFASYCAAPDGASVLWCQVDSACPTFTASPYASCAAGLTSAQCGGDLVHYSNSDNLAPGLPASPPPPPPSPPRPPAPPPNPRPPAPSSVAVARTSGSLAVAANCSRLRDPGLALPDLQLELATAAQVPEGNVVFGAAGATCSPDDASLLAVTYTVWFPPEASAVQISNASRLLGSSAAMRAAASALFTARWGAVASASAGSPVVLRQATLVGAGPYFVLRPANYSAGVVEALLPDGSLGVLCSSAASPFGTAEATVVCRSLGFTAGAAASAPPSAATDARYGSALYLDGLSCDAGATRLEQCAVAPTGGWAAAGVRCSRGAVAAVTCSGGTAASLDANVTLAFAAAADCAAAAGLGSGGVLPDLFAELAARVYKVAASRLVLRGGPLACSGSGGAQLAVPYSVQFPAGATASQVDAAQNATTGAALQAGLAASAFAAKWGLAGGAPVADAGADTGVALDSAALCGGSSSTDSSSTRVCVAVAQLAGAGGSGSSGGGSSGGGGNESFFNKTLVGPLTGAMVIGIAGGIVVLIALVIAGVVFMRRRSSARVEPGHGAAVSAWGANGGGSGRGARPAANTTVTPAPAVSRSRVQPAPEVAEAVESDADLARPVAVAAAGAGAAAALAAARDDSVTSSAAPLPMPRQVVAVRSGRGAAGRSDDDDDDVESPMIRSLPEPSSMAAGRPGVGPPGAAGADALPSEPELIGPVSLPPPRGGLAPLAPPAGGSLRPTPLGDLRRSGTGSAAEPEPLLLPPPGARRGVLPPLDGPGEAGPLGEGRLVLSGPPPASPAGAVAGAVGPGLGLRNEAALLAESPGPRPNASRRTLL</sequence>
<evidence type="ECO:0000256" key="3">
    <source>
        <dbReference type="ARBA" id="ARBA00022723"/>
    </source>
</evidence>
<feature type="region of interest" description="Disordered" evidence="9">
    <location>
        <begin position="320"/>
        <end position="384"/>
    </location>
</feature>
<evidence type="ECO:0000256" key="9">
    <source>
        <dbReference type="SAM" id="MobiDB-lite"/>
    </source>
</evidence>
<keyword evidence="4 11" id="KW-0732">Signal</keyword>
<organism evidence="13 14">
    <name type="scientific">Chlamydomonas incerta</name>
    <dbReference type="NCBI Taxonomy" id="51695"/>
    <lineage>
        <taxon>Eukaryota</taxon>
        <taxon>Viridiplantae</taxon>
        <taxon>Chlorophyta</taxon>
        <taxon>core chlorophytes</taxon>
        <taxon>Chlorophyceae</taxon>
        <taxon>CS clade</taxon>
        <taxon>Chlamydomonadales</taxon>
        <taxon>Chlamydomonadaceae</taxon>
        <taxon>Chlamydomonas</taxon>
    </lineage>
</organism>
<feature type="region of interest" description="Disordered" evidence="9">
    <location>
        <begin position="999"/>
        <end position="1034"/>
    </location>
</feature>
<reference evidence="13" key="1">
    <citation type="journal article" date="2020" name="bioRxiv">
        <title>Comparative genomics of Chlamydomonas.</title>
        <authorList>
            <person name="Craig R.J."/>
            <person name="Hasan A.R."/>
            <person name="Ness R.W."/>
            <person name="Keightley P.D."/>
        </authorList>
    </citation>
    <scope>NUCLEOTIDE SEQUENCE</scope>
    <source>
        <strain evidence="13">SAG 7.73</strain>
    </source>
</reference>
<evidence type="ECO:0000256" key="11">
    <source>
        <dbReference type="SAM" id="SignalP"/>
    </source>
</evidence>
<feature type="signal peptide" evidence="11">
    <location>
        <begin position="1"/>
        <end position="27"/>
    </location>
</feature>
<accession>A0A835SIC2</accession>
<dbReference type="PRINTS" id="PR01217">
    <property type="entry name" value="PRICHEXTENSN"/>
</dbReference>
<dbReference type="SUPFAM" id="SSF55486">
    <property type="entry name" value="Metalloproteases ('zincins'), catalytic domain"/>
    <property type="match status" value="1"/>
</dbReference>
<dbReference type="Gene3D" id="3.10.250.10">
    <property type="entry name" value="SRCR-like domain"/>
    <property type="match status" value="1"/>
</dbReference>
<dbReference type="OrthoDB" id="526647at2759"/>
<keyword evidence="10" id="KW-0472">Membrane</keyword>